<gene>
    <name evidence="1" type="ORF">DAX91_22210</name>
</gene>
<accession>A0A315FVG5</accession>
<reference evidence="1 2" key="1">
    <citation type="submission" date="2018-04" db="EMBL/GenBank/DDBJ databases">
        <title>Whole genome sequencing of Salmonella enterica.</title>
        <authorList>
            <person name="Bell R."/>
        </authorList>
    </citation>
    <scope>NUCLEOTIDE SEQUENCE [LARGE SCALE GENOMIC DNA]</scope>
    <source>
        <strain evidence="1 2">CFSAN058603</strain>
    </source>
</reference>
<protein>
    <submittedName>
        <fullName evidence="1">Uncharacterized protein</fullName>
    </submittedName>
</protein>
<dbReference type="AlphaFoldDB" id="A0A315FVG5"/>
<dbReference type="Proteomes" id="UP000250700">
    <property type="component" value="Unassembled WGS sequence"/>
</dbReference>
<name>A0A315FVG5_SALET</name>
<evidence type="ECO:0000313" key="2">
    <source>
        <dbReference type="Proteomes" id="UP000250700"/>
    </source>
</evidence>
<sequence>MSVFGGRGGYFRVMRFVRAAQGRVRGISGSFWQTALKRELSTAESRGPAPAAWVPIQWLTTAHKIPFWRGDGIT</sequence>
<proteinExistence type="predicted"/>
<evidence type="ECO:0000313" key="1">
    <source>
        <dbReference type="EMBL" id="PUF77727.1"/>
    </source>
</evidence>
<comment type="caution">
    <text evidence="1">The sequence shown here is derived from an EMBL/GenBank/DDBJ whole genome shotgun (WGS) entry which is preliminary data.</text>
</comment>
<organism evidence="1 2">
    <name type="scientific">Salmonella enterica I</name>
    <dbReference type="NCBI Taxonomy" id="59201"/>
    <lineage>
        <taxon>Bacteria</taxon>
        <taxon>Pseudomonadati</taxon>
        <taxon>Pseudomonadota</taxon>
        <taxon>Gammaproteobacteria</taxon>
        <taxon>Enterobacterales</taxon>
        <taxon>Enterobacteriaceae</taxon>
        <taxon>Salmonella</taxon>
    </lineage>
</organism>
<dbReference type="EMBL" id="QARU01000017">
    <property type="protein sequence ID" value="PUF77727.1"/>
    <property type="molecule type" value="Genomic_DNA"/>
</dbReference>